<evidence type="ECO:0000313" key="9">
    <source>
        <dbReference type="Proteomes" id="UP001240447"/>
    </source>
</evidence>
<evidence type="ECO:0000256" key="1">
    <source>
        <dbReference type="ARBA" id="ARBA00001033"/>
    </source>
</evidence>
<dbReference type="PROSITE" id="PS00629">
    <property type="entry name" value="IMP_1"/>
    <property type="match status" value="1"/>
</dbReference>
<reference evidence="8 9" key="1">
    <citation type="submission" date="2023-07" db="EMBL/GenBank/DDBJ databases">
        <title>Sequencing the genomes of 1000 actinobacteria strains.</title>
        <authorList>
            <person name="Klenk H.-P."/>
        </authorList>
    </citation>
    <scope>NUCLEOTIDE SEQUENCE [LARGE SCALE GENOMIC DNA]</scope>
    <source>
        <strain evidence="8 9">GD13</strain>
    </source>
</reference>
<keyword evidence="5 7" id="KW-0378">Hydrolase</keyword>
<dbReference type="Proteomes" id="UP001240447">
    <property type="component" value="Unassembled WGS sequence"/>
</dbReference>
<protein>
    <recommendedName>
        <fullName evidence="7">Inositol-1-monophosphatase</fullName>
        <ecNumber evidence="7">3.1.3.25</ecNumber>
    </recommendedName>
</protein>
<evidence type="ECO:0000256" key="2">
    <source>
        <dbReference type="ARBA" id="ARBA00001946"/>
    </source>
</evidence>
<accession>A0ABT9NQN4</accession>
<evidence type="ECO:0000256" key="3">
    <source>
        <dbReference type="ARBA" id="ARBA00009759"/>
    </source>
</evidence>
<dbReference type="Gene3D" id="3.40.190.80">
    <property type="match status" value="1"/>
</dbReference>
<dbReference type="SUPFAM" id="SSF56655">
    <property type="entry name" value="Carbohydrate phosphatase"/>
    <property type="match status" value="1"/>
</dbReference>
<dbReference type="PANTHER" id="PTHR20854">
    <property type="entry name" value="INOSITOL MONOPHOSPHATASE"/>
    <property type="match status" value="1"/>
</dbReference>
<dbReference type="GO" id="GO:0052834">
    <property type="term" value="F:inositol monophosphate phosphatase activity"/>
    <property type="evidence" value="ECO:0007669"/>
    <property type="project" value="UniProtKB-EC"/>
</dbReference>
<keyword evidence="6 7" id="KW-0460">Magnesium</keyword>
<gene>
    <name evidence="8" type="ORF">J2S59_002550</name>
</gene>
<evidence type="ECO:0000256" key="6">
    <source>
        <dbReference type="ARBA" id="ARBA00022842"/>
    </source>
</evidence>
<proteinExistence type="inferred from homology"/>
<dbReference type="EMBL" id="JAUSQM010000001">
    <property type="protein sequence ID" value="MDP9822741.1"/>
    <property type="molecule type" value="Genomic_DNA"/>
</dbReference>
<evidence type="ECO:0000256" key="7">
    <source>
        <dbReference type="RuleBase" id="RU364068"/>
    </source>
</evidence>
<dbReference type="CDD" id="cd01639">
    <property type="entry name" value="IMPase"/>
    <property type="match status" value="1"/>
</dbReference>
<dbReference type="InterPro" id="IPR033942">
    <property type="entry name" value="IMPase"/>
</dbReference>
<dbReference type="Pfam" id="PF00459">
    <property type="entry name" value="Inositol_P"/>
    <property type="match status" value="1"/>
</dbReference>
<evidence type="ECO:0000256" key="4">
    <source>
        <dbReference type="ARBA" id="ARBA00022723"/>
    </source>
</evidence>
<dbReference type="PRINTS" id="PR00377">
    <property type="entry name" value="IMPHPHTASES"/>
</dbReference>
<evidence type="ECO:0000313" key="8">
    <source>
        <dbReference type="EMBL" id="MDP9822741.1"/>
    </source>
</evidence>
<keyword evidence="9" id="KW-1185">Reference proteome</keyword>
<organism evidence="8 9">
    <name type="scientific">Nocardioides massiliensis</name>
    <dbReference type="NCBI Taxonomy" id="1325935"/>
    <lineage>
        <taxon>Bacteria</taxon>
        <taxon>Bacillati</taxon>
        <taxon>Actinomycetota</taxon>
        <taxon>Actinomycetes</taxon>
        <taxon>Propionibacteriales</taxon>
        <taxon>Nocardioidaceae</taxon>
        <taxon>Nocardioides</taxon>
    </lineage>
</organism>
<dbReference type="InterPro" id="IPR000760">
    <property type="entry name" value="Inositol_monophosphatase-like"/>
</dbReference>
<dbReference type="InterPro" id="IPR020550">
    <property type="entry name" value="Inositol_monophosphatase_CS"/>
</dbReference>
<comment type="catalytic activity">
    <reaction evidence="1 7">
        <text>a myo-inositol phosphate + H2O = myo-inositol + phosphate</text>
        <dbReference type="Rhea" id="RHEA:24056"/>
        <dbReference type="ChEBI" id="CHEBI:15377"/>
        <dbReference type="ChEBI" id="CHEBI:17268"/>
        <dbReference type="ChEBI" id="CHEBI:43474"/>
        <dbReference type="ChEBI" id="CHEBI:84139"/>
        <dbReference type="EC" id="3.1.3.25"/>
    </reaction>
</comment>
<evidence type="ECO:0000256" key="5">
    <source>
        <dbReference type="ARBA" id="ARBA00022801"/>
    </source>
</evidence>
<comment type="cofactor">
    <cofactor evidence="2 7">
        <name>Mg(2+)</name>
        <dbReference type="ChEBI" id="CHEBI:18420"/>
    </cofactor>
</comment>
<keyword evidence="4 7" id="KW-0479">Metal-binding</keyword>
<dbReference type="RefSeq" id="WP_246360153.1">
    <property type="nucleotide sequence ID" value="NZ_CCXJ01000115.1"/>
</dbReference>
<dbReference type="Gene3D" id="3.30.540.10">
    <property type="entry name" value="Fructose-1,6-Bisphosphatase, subunit A, domain 1"/>
    <property type="match status" value="1"/>
</dbReference>
<dbReference type="PANTHER" id="PTHR20854:SF4">
    <property type="entry name" value="INOSITOL-1-MONOPHOSPHATASE-RELATED"/>
    <property type="match status" value="1"/>
</dbReference>
<dbReference type="PROSITE" id="PS00630">
    <property type="entry name" value="IMP_2"/>
    <property type="match status" value="1"/>
</dbReference>
<dbReference type="EC" id="3.1.3.25" evidence="7"/>
<comment type="caution">
    <text evidence="8">The sequence shown here is derived from an EMBL/GenBank/DDBJ whole genome shotgun (WGS) entry which is preliminary data.</text>
</comment>
<dbReference type="InterPro" id="IPR020583">
    <property type="entry name" value="Inositol_monoP_metal-BS"/>
</dbReference>
<comment type="similarity">
    <text evidence="3 7">Belongs to the inositol monophosphatase superfamily.</text>
</comment>
<sequence length="280" mass="29132">MTESGAPDPGALNAGALNAGALRDLAREIGLEAAALAARMRRDGIEVAATKSSATDVVTEADRAVEDLIRERLRAARPDDGFLGEESGGPGERGSGVTWIVDPIDGTVNFLYGIPAYAVSIAAEVDGRVQAGVVVDIATGEVWSAVRGQGSFRGERPLRIRDSGPLGHWLVRTGFGYAADLRAVQAVAVTRMLPQVRDIRRIGSCALDLCAIAAGESDAYVEEGVHDWDHAAAGLIAEEAGAAWEVLRGASGADLLLVAPADRFAEFRALVLDCGFAAAG</sequence>
<name>A0ABT9NQN4_9ACTN</name>